<dbReference type="InterPro" id="IPR017441">
    <property type="entry name" value="Protein_kinase_ATP_BS"/>
</dbReference>
<evidence type="ECO:0000256" key="3">
    <source>
        <dbReference type="ARBA" id="ARBA00012513"/>
    </source>
</evidence>
<dbReference type="RefSeq" id="XP_046004848.1">
    <property type="nucleotide sequence ID" value="XM_046150945.1"/>
</dbReference>
<evidence type="ECO:0000313" key="12">
    <source>
        <dbReference type="EMBL" id="KAH7012583.1"/>
    </source>
</evidence>
<evidence type="ECO:0000256" key="5">
    <source>
        <dbReference type="ARBA" id="ARBA00019973"/>
    </source>
</evidence>
<evidence type="ECO:0000256" key="8">
    <source>
        <dbReference type="ARBA" id="ARBA00047899"/>
    </source>
</evidence>
<dbReference type="PROSITE" id="PS50011">
    <property type="entry name" value="PROTEIN_KINASE_DOM"/>
    <property type="match status" value="1"/>
</dbReference>
<comment type="caution">
    <text evidence="12">The sequence shown here is derived from an EMBL/GenBank/DDBJ whole genome shotgun (WGS) entry which is preliminary data.</text>
</comment>
<dbReference type="GO" id="GO:0044773">
    <property type="term" value="P:mitotic DNA damage checkpoint signaling"/>
    <property type="evidence" value="ECO:0007669"/>
    <property type="project" value="TreeGrafter"/>
</dbReference>
<dbReference type="GO" id="GO:0005524">
    <property type="term" value="F:ATP binding"/>
    <property type="evidence" value="ECO:0007669"/>
    <property type="project" value="UniProtKB-UniRule"/>
</dbReference>
<evidence type="ECO:0000256" key="6">
    <source>
        <dbReference type="ARBA" id="ARBA00030980"/>
    </source>
</evidence>
<comment type="function">
    <text evidence="1">Component of the EKC/KEOPS complex that is required for the formation of a threonylcarbamoyl group on adenosine at position 37 (t(6)A37) in tRNAs that read codons beginning with adenine. The complex is probably involved in the transfer of the threonylcarbamoyl moiety of threonylcarbamoyl-AMP (TC-AMP) to the N6 group of A37. BUD32 has ATPase activity in the context of the EKC/KEOPS complex and likely plays a supporting role to the catalytic subunit KAE1. The EKC/KEOPS complex also promotes both telomere uncapping and telomere elongation. The complex is required for efficient recruitment of transcriptional coactivators.</text>
</comment>
<accession>A0A9P8XSP8</accession>
<comment type="subunit">
    <text evidence="2">Component of the EKC/KEOPS complex composed of at least BUD32, CGI121, GON7, KAE1 and PCC1; the whole complex dimerizes.</text>
</comment>
<keyword evidence="10" id="KW-0067">ATP-binding</keyword>
<dbReference type="PANTHER" id="PTHR44167">
    <property type="entry name" value="OVARIAN-SPECIFIC SERINE/THREONINE-PROTEIN KINASE LOK-RELATED"/>
    <property type="match status" value="1"/>
</dbReference>
<dbReference type="InterPro" id="IPR011009">
    <property type="entry name" value="Kinase-like_dom_sf"/>
</dbReference>
<dbReference type="GO" id="GO:0004674">
    <property type="term" value="F:protein serine/threonine kinase activity"/>
    <property type="evidence" value="ECO:0007669"/>
    <property type="project" value="UniProtKB-EC"/>
</dbReference>
<reference evidence="12" key="1">
    <citation type="journal article" date="2021" name="Nat. Commun.">
        <title>Genetic determinants of endophytism in the Arabidopsis root mycobiome.</title>
        <authorList>
            <person name="Mesny F."/>
            <person name="Miyauchi S."/>
            <person name="Thiergart T."/>
            <person name="Pickel B."/>
            <person name="Atanasova L."/>
            <person name="Karlsson M."/>
            <person name="Huettel B."/>
            <person name="Barry K.W."/>
            <person name="Haridas S."/>
            <person name="Chen C."/>
            <person name="Bauer D."/>
            <person name="Andreopoulos W."/>
            <person name="Pangilinan J."/>
            <person name="LaButti K."/>
            <person name="Riley R."/>
            <person name="Lipzen A."/>
            <person name="Clum A."/>
            <person name="Drula E."/>
            <person name="Henrissat B."/>
            <person name="Kohler A."/>
            <person name="Grigoriev I.V."/>
            <person name="Martin F.M."/>
            <person name="Hacquard S."/>
        </authorList>
    </citation>
    <scope>NUCLEOTIDE SEQUENCE</scope>
    <source>
        <strain evidence="12">MPI-CAGE-CH-0230</strain>
    </source>
</reference>
<keyword evidence="12" id="KW-0808">Transferase</keyword>
<evidence type="ECO:0000259" key="11">
    <source>
        <dbReference type="PROSITE" id="PS50011"/>
    </source>
</evidence>
<keyword evidence="13" id="KW-1185">Reference proteome</keyword>
<evidence type="ECO:0000313" key="13">
    <source>
        <dbReference type="Proteomes" id="UP000756346"/>
    </source>
</evidence>
<evidence type="ECO:0000256" key="7">
    <source>
        <dbReference type="ARBA" id="ARBA00033194"/>
    </source>
</evidence>
<dbReference type="AlphaFoldDB" id="A0A9P8XSP8"/>
<evidence type="ECO:0000256" key="4">
    <source>
        <dbReference type="ARBA" id="ARBA00013948"/>
    </source>
</evidence>
<dbReference type="GO" id="GO:0005737">
    <property type="term" value="C:cytoplasm"/>
    <property type="evidence" value="ECO:0007669"/>
    <property type="project" value="TreeGrafter"/>
</dbReference>
<dbReference type="OrthoDB" id="1668230at2759"/>
<dbReference type="PROSITE" id="PS00107">
    <property type="entry name" value="PROTEIN_KINASE_ATP"/>
    <property type="match status" value="1"/>
</dbReference>
<feature type="binding site" evidence="10">
    <location>
        <position position="25"/>
    </location>
    <ligand>
        <name>ATP</name>
        <dbReference type="ChEBI" id="CHEBI:30616"/>
    </ligand>
</feature>
<protein>
    <recommendedName>
        <fullName evidence="5">EKC/KEOPS complex subunit BUD32</fullName>
        <ecNumber evidence="3">2.7.11.1</ecNumber>
    </recommendedName>
    <alternativeName>
        <fullName evidence="6 7">Atypical Serine/threonine protein kinase BUD32</fullName>
    </alternativeName>
    <alternativeName>
        <fullName evidence="4">EKC/KEOPS complex subunit bud32</fullName>
    </alternativeName>
</protein>
<comment type="catalytic activity">
    <reaction evidence="9">
        <text>L-seryl-[protein] + ATP = O-phospho-L-seryl-[protein] + ADP + H(+)</text>
        <dbReference type="Rhea" id="RHEA:17989"/>
        <dbReference type="Rhea" id="RHEA-COMP:9863"/>
        <dbReference type="Rhea" id="RHEA-COMP:11604"/>
        <dbReference type="ChEBI" id="CHEBI:15378"/>
        <dbReference type="ChEBI" id="CHEBI:29999"/>
        <dbReference type="ChEBI" id="CHEBI:30616"/>
        <dbReference type="ChEBI" id="CHEBI:83421"/>
        <dbReference type="ChEBI" id="CHEBI:456216"/>
        <dbReference type="EC" id="2.7.11.1"/>
    </reaction>
</comment>
<dbReference type="InterPro" id="IPR008266">
    <property type="entry name" value="Tyr_kinase_AS"/>
</dbReference>
<evidence type="ECO:0000256" key="9">
    <source>
        <dbReference type="ARBA" id="ARBA00048679"/>
    </source>
</evidence>
<dbReference type="GeneID" id="70180491"/>
<dbReference type="Pfam" id="PF00069">
    <property type="entry name" value="Pkinase"/>
    <property type="match status" value="1"/>
</dbReference>
<feature type="domain" description="Protein kinase" evidence="11">
    <location>
        <begin position="1"/>
        <end position="260"/>
    </location>
</feature>
<name>A0A9P8XSP8_9PEZI</name>
<dbReference type="PROSITE" id="PS00109">
    <property type="entry name" value="PROTEIN_KINASE_TYR"/>
    <property type="match status" value="1"/>
</dbReference>
<sequence length="260" mass="28906">MWTLVGLGSTGGVYELDSNSNTVLKLPWQIDGDEAWNAKLLKHFEIEHKVYRLLGENEHILPYFGPEILEKRQGLVLAKADRSLQEVLDKTWNATSDFHKRWCVEAAKAVAYIHERGVYHCDLRPDNFLVLNNVLQLGDFGGAVCLELGLDAKKLPDDGFFNLKPEVTAHTDIFALGSILYSILTGHWPFCGTGEHVLRTDVAHDEEYGKIVKDNFGSGKYPEVATLEAGGIILGCWTGQYDSAQDIVVALERAFNESAG</sequence>
<dbReference type="SMART" id="SM00220">
    <property type="entry name" value="S_TKc"/>
    <property type="match status" value="1"/>
</dbReference>
<evidence type="ECO:0000256" key="1">
    <source>
        <dbReference type="ARBA" id="ARBA00003747"/>
    </source>
</evidence>
<dbReference type="SUPFAM" id="SSF56112">
    <property type="entry name" value="Protein kinase-like (PK-like)"/>
    <property type="match status" value="1"/>
</dbReference>
<comment type="catalytic activity">
    <reaction evidence="8">
        <text>L-threonyl-[protein] + ATP = O-phospho-L-threonyl-[protein] + ADP + H(+)</text>
        <dbReference type="Rhea" id="RHEA:46608"/>
        <dbReference type="Rhea" id="RHEA-COMP:11060"/>
        <dbReference type="Rhea" id="RHEA-COMP:11605"/>
        <dbReference type="ChEBI" id="CHEBI:15378"/>
        <dbReference type="ChEBI" id="CHEBI:30013"/>
        <dbReference type="ChEBI" id="CHEBI:30616"/>
        <dbReference type="ChEBI" id="CHEBI:61977"/>
        <dbReference type="ChEBI" id="CHEBI:456216"/>
        <dbReference type="EC" id="2.7.11.1"/>
    </reaction>
</comment>
<dbReference type="Proteomes" id="UP000756346">
    <property type="component" value="Unassembled WGS sequence"/>
</dbReference>
<dbReference type="Gene3D" id="1.10.510.10">
    <property type="entry name" value="Transferase(Phosphotransferase) domain 1"/>
    <property type="match status" value="1"/>
</dbReference>
<organism evidence="12 13">
    <name type="scientific">Microdochium trichocladiopsis</name>
    <dbReference type="NCBI Taxonomy" id="1682393"/>
    <lineage>
        <taxon>Eukaryota</taxon>
        <taxon>Fungi</taxon>
        <taxon>Dikarya</taxon>
        <taxon>Ascomycota</taxon>
        <taxon>Pezizomycotina</taxon>
        <taxon>Sordariomycetes</taxon>
        <taxon>Xylariomycetidae</taxon>
        <taxon>Xylariales</taxon>
        <taxon>Microdochiaceae</taxon>
        <taxon>Microdochium</taxon>
    </lineage>
</organism>
<keyword evidence="12" id="KW-0418">Kinase</keyword>
<gene>
    <name evidence="12" type="ORF">B0I36DRAFT_256510</name>
</gene>
<dbReference type="PANTHER" id="PTHR44167:SF24">
    <property type="entry name" value="SERINE_THREONINE-PROTEIN KINASE CHK2"/>
    <property type="match status" value="1"/>
</dbReference>
<dbReference type="GO" id="GO:0005634">
    <property type="term" value="C:nucleus"/>
    <property type="evidence" value="ECO:0007669"/>
    <property type="project" value="TreeGrafter"/>
</dbReference>
<evidence type="ECO:0000256" key="10">
    <source>
        <dbReference type="PROSITE-ProRule" id="PRU10141"/>
    </source>
</evidence>
<dbReference type="EMBL" id="JAGTJQ010000014">
    <property type="protein sequence ID" value="KAH7012583.1"/>
    <property type="molecule type" value="Genomic_DNA"/>
</dbReference>
<proteinExistence type="predicted"/>
<dbReference type="InterPro" id="IPR000719">
    <property type="entry name" value="Prot_kinase_dom"/>
</dbReference>
<keyword evidence="10" id="KW-0547">Nucleotide-binding</keyword>
<dbReference type="EC" id="2.7.11.1" evidence="3"/>
<evidence type="ECO:0000256" key="2">
    <source>
        <dbReference type="ARBA" id="ARBA00011534"/>
    </source>
</evidence>